<sequence length="925" mass="105920">MADGIVYLVLERLEEEVNLVVGLKIELCSLSSKLSTIKNVLDDAERRSYREKTVQNWLKKLEDVSYEIDDMLDELNFAALKLKIEGSDDVDLPRMKVCPSIPSSCLCFNNRLDIAQKIMGLNEMLYIIVEEKDRFNFIVNHPVVLVRQESVRVRSTSLVDVSEIHGREADKETLVRKLMHQVVGQKLQAGPQVISIVGVGGIGKTTLAQLVYNDDSMVTCFEVRIWVCVSDVSYEVRIAKDVIEAVTGRRTSHLNNLTVLQNHLKDSVSGKKILLVLDNVWMKDIRKWRPLKASFNSCSPGSKILVTTRSERVARRMGASEIQQLGRLSNKHCWLLMKRVAFFGRSKEECQRLQETSKRIANKCNGLPLAAKLLGSLLRFKNTEEEWDSILDSNIWQLEVAEAELFPHLLLSYNDMSPPIKRCFSYCAILPRGLEIDVEKLIRKWLALGYLNSSGSTSDMEFRGMEYFNYLRTHSFFQDFVEKGSKVYCKMHDVVHDFTQFLKNTKGQNAYGRVGARICSLPKSRLQFNERKLGILIHLRYLDMSFTELLAEVPQSVCKLYYLQTLYLSDCTLKEIPREIGKLVHLRHLDLSWNLSIKELPETIYNLRDLRTLNLAHCRSLSTLPEGIEQLINLRHLPNDWTDSLCKVPQGLKQLTGLQTLREFYAGRGWSKMGYMKKLDQLSGSLWLRISLHDREDVDEAWNAELRNKIQLQKLAISFIDAMGRTKEEELVRNEALEALQPPPNLRELTISGYKGTKIPVWISSCLNHLRVLQIQECKYTSTMPCLGKLPELEELSVEKMRGLKFVGSEFLGIARDTDGSMGSLGMMISFPKLKKLSFSSCLSWEEWEDITAEEEGSGTMLIMPCLKKLEISRCWLTKLPHRLLHKASLLEHLIVEDSFHLSKQYENGSPGWRSLSHIPHVSVS</sequence>
<gene>
    <name evidence="11" type="ORF">Slati_3344500</name>
</gene>
<evidence type="ECO:0000259" key="8">
    <source>
        <dbReference type="Pfam" id="PF18052"/>
    </source>
</evidence>
<dbReference type="Gene3D" id="1.20.5.4130">
    <property type="match status" value="1"/>
</dbReference>
<evidence type="ECO:0000256" key="2">
    <source>
        <dbReference type="ARBA" id="ARBA00022614"/>
    </source>
</evidence>
<accession>A0AAW2UGT3</accession>
<feature type="domain" description="NB-ARC" evidence="7">
    <location>
        <begin position="179"/>
        <end position="343"/>
    </location>
</feature>
<dbReference type="InterPro" id="IPR041118">
    <property type="entry name" value="Rx_N"/>
</dbReference>
<evidence type="ECO:0000256" key="3">
    <source>
        <dbReference type="ARBA" id="ARBA00022737"/>
    </source>
</evidence>
<evidence type="ECO:0000256" key="4">
    <source>
        <dbReference type="ARBA" id="ARBA00022741"/>
    </source>
</evidence>
<evidence type="ECO:0000313" key="11">
    <source>
        <dbReference type="EMBL" id="KAL0415126.1"/>
    </source>
</evidence>
<reference evidence="11" key="1">
    <citation type="submission" date="2020-06" db="EMBL/GenBank/DDBJ databases">
        <authorList>
            <person name="Li T."/>
            <person name="Hu X."/>
            <person name="Zhang T."/>
            <person name="Song X."/>
            <person name="Zhang H."/>
            <person name="Dai N."/>
            <person name="Sheng W."/>
            <person name="Hou X."/>
            <person name="Wei L."/>
        </authorList>
    </citation>
    <scope>NUCLEOTIDE SEQUENCE</scope>
    <source>
        <strain evidence="11">KEN1</strain>
        <tissue evidence="11">Leaf</tissue>
    </source>
</reference>
<feature type="domain" description="Disease resistance protein winged helix" evidence="9">
    <location>
        <begin position="429"/>
        <end position="498"/>
    </location>
</feature>
<name>A0AAW2UGT3_9LAMI</name>
<dbReference type="AlphaFoldDB" id="A0AAW2UGT3"/>
<dbReference type="GO" id="GO:0005524">
    <property type="term" value="F:ATP binding"/>
    <property type="evidence" value="ECO:0007669"/>
    <property type="project" value="UniProtKB-KW"/>
</dbReference>
<evidence type="ECO:0000256" key="5">
    <source>
        <dbReference type="ARBA" id="ARBA00022821"/>
    </source>
</evidence>
<dbReference type="InterPro" id="IPR055414">
    <property type="entry name" value="LRR_R13L4/SHOC2-like"/>
</dbReference>
<evidence type="ECO:0000259" key="9">
    <source>
        <dbReference type="Pfam" id="PF23559"/>
    </source>
</evidence>
<dbReference type="Pfam" id="PF18052">
    <property type="entry name" value="Rx_N"/>
    <property type="match status" value="1"/>
</dbReference>
<dbReference type="SMART" id="SM00369">
    <property type="entry name" value="LRR_TYP"/>
    <property type="match status" value="4"/>
</dbReference>
<dbReference type="EMBL" id="JACGWN010000012">
    <property type="protein sequence ID" value="KAL0415126.1"/>
    <property type="molecule type" value="Genomic_DNA"/>
</dbReference>
<dbReference type="Gene3D" id="3.80.10.10">
    <property type="entry name" value="Ribonuclease Inhibitor"/>
    <property type="match status" value="2"/>
</dbReference>
<dbReference type="CDD" id="cd14798">
    <property type="entry name" value="RX-CC_like"/>
    <property type="match status" value="1"/>
</dbReference>
<dbReference type="Pfam" id="PF23598">
    <property type="entry name" value="LRR_14"/>
    <property type="match status" value="1"/>
</dbReference>
<keyword evidence="2" id="KW-0433">Leucine-rich repeat</keyword>
<dbReference type="InterPro" id="IPR058922">
    <property type="entry name" value="WHD_DRP"/>
</dbReference>
<dbReference type="PRINTS" id="PR00364">
    <property type="entry name" value="DISEASERSIST"/>
</dbReference>
<dbReference type="InterPro" id="IPR042197">
    <property type="entry name" value="Apaf_helical"/>
</dbReference>
<dbReference type="PANTHER" id="PTHR36766">
    <property type="entry name" value="PLANT BROAD-SPECTRUM MILDEW RESISTANCE PROTEIN RPW8"/>
    <property type="match status" value="1"/>
</dbReference>
<dbReference type="Pfam" id="PF00931">
    <property type="entry name" value="NB-ARC"/>
    <property type="match status" value="1"/>
</dbReference>
<organism evidence="11">
    <name type="scientific">Sesamum latifolium</name>
    <dbReference type="NCBI Taxonomy" id="2727402"/>
    <lineage>
        <taxon>Eukaryota</taxon>
        <taxon>Viridiplantae</taxon>
        <taxon>Streptophyta</taxon>
        <taxon>Embryophyta</taxon>
        <taxon>Tracheophyta</taxon>
        <taxon>Spermatophyta</taxon>
        <taxon>Magnoliopsida</taxon>
        <taxon>eudicotyledons</taxon>
        <taxon>Gunneridae</taxon>
        <taxon>Pentapetalae</taxon>
        <taxon>asterids</taxon>
        <taxon>lamiids</taxon>
        <taxon>Lamiales</taxon>
        <taxon>Pedaliaceae</taxon>
        <taxon>Sesamum</taxon>
    </lineage>
</organism>
<comment type="caution">
    <text evidence="11">The sequence shown here is derived from an EMBL/GenBank/DDBJ whole genome shotgun (WGS) entry which is preliminary data.</text>
</comment>
<dbReference type="InterPro" id="IPR036388">
    <property type="entry name" value="WH-like_DNA-bd_sf"/>
</dbReference>
<dbReference type="InterPro" id="IPR002182">
    <property type="entry name" value="NB-ARC"/>
</dbReference>
<dbReference type="InterPro" id="IPR032675">
    <property type="entry name" value="LRR_dom_sf"/>
</dbReference>
<keyword evidence="4" id="KW-0547">Nucleotide-binding</keyword>
<dbReference type="Gene3D" id="1.10.10.10">
    <property type="entry name" value="Winged helix-like DNA-binding domain superfamily/Winged helix DNA-binding domain"/>
    <property type="match status" value="1"/>
</dbReference>
<reference evidence="11" key="2">
    <citation type="journal article" date="2024" name="Plant">
        <title>Genomic evolution and insights into agronomic trait innovations of Sesamum species.</title>
        <authorList>
            <person name="Miao H."/>
            <person name="Wang L."/>
            <person name="Qu L."/>
            <person name="Liu H."/>
            <person name="Sun Y."/>
            <person name="Le M."/>
            <person name="Wang Q."/>
            <person name="Wei S."/>
            <person name="Zheng Y."/>
            <person name="Lin W."/>
            <person name="Duan Y."/>
            <person name="Cao H."/>
            <person name="Xiong S."/>
            <person name="Wang X."/>
            <person name="Wei L."/>
            <person name="Li C."/>
            <person name="Ma Q."/>
            <person name="Ju M."/>
            <person name="Zhao R."/>
            <person name="Li G."/>
            <person name="Mu C."/>
            <person name="Tian Q."/>
            <person name="Mei H."/>
            <person name="Zhang T."/>
            <person name="Gao T."/>
            <person name="Zhang H."/>
        </authorList>
    </citation>
    <scope>NUCLEOTIDE SEQUENCE</scope>
    <source>
        <strain evidence="11">KEN1</strain>
    </source>
</reference>
<protein>
    <submittedName>
        <fullName evidence="11">Disease resistance protein RGA3</fullName>
    </submittedName>
</protein>
<evidence type="ECO:0000259" key="10">
    <source>
        <dbReference type="Pfam" id="PF23598"/>
    </source>
</evidence>
<dbReference type="GO" id="GO:0006952">
    <property type="term" value="P:defense response"/>
    <property type="evidence" value="ECO:0007669"/>
    <property type="project" value="UniProtKB-KW"/>
</dbReference>
<proteinExistence type="inferred from homology"/>
<evidence type="ECO:0000256" key="6">
    <source>
        <dbReference type="ARBA" id="ARBA00022840"/>
    </source>
</evidence>
<feature type="domain" description="Disease resistance R13L4/SHOC-2-like LRR" evidence="10">
    <location>
        <begin position="579"/>
        <end position="872"/>
    </location>
</feature>
<dbReference type="InterPro" id="IPR038005">
    <property type="entry name" value="RX-like_CC"/>
</dbReference>
<evidence type="ECO:0000256" key="1">
    <source>
        <dbReference type="ARBA" id="ARBA00008894"/>
    </source>
</evidence>
<dbReference type="GO" id="GO:0043531">
    <property type="term" value="F:ADP binding"/>
    <property type="evidence" value="ECO:0007669"/>
    <property type="project" value="InterPro"/>
</dbReference>
<dbReference type="SUPFAM" id="SSF52058">
    <property type="entry name" value="L domain-like"/>
    <property type="match status" value="1"/>
</dbReference>
<dbReference type="InterPro" id="IPR027417">
    <property type="entry name" value="P-loop_NTPase"/>
</dbReference>
<evidence type="ECO:0000259" key="7">
    <source>
        <dbReference type="Pfam" id="PF00931"/>
    </source>
</evidence>
<comment type="similarity">
    <text evidence="1">Belongs to the disease resistance NB-LRR family.</text>
</comment>
<dbReference type="GO" id="GO:0051707">
    <property type="term" value="P:response to other organism"/>
    <property type="evidence" value="ECO:0007669"/>
    <property type="project" value="UniProtKB-ARBA"/>
</dbReference>
<keyword evidence="3" id="KW-0677">Repeat</keyword>
<dbReference type="SUPFAM" id="SSF52540">
    <property type="entry name" value="P-loop containing nucleoside triphosphate hydrolases"/>
    <property type="match status" value="1"/>
</dbReference>
<dbReference type="InterPro" id="IPR003591">
    <property type="entry name" value="Leu-rich_rpt_typical-subtyp"/>
</dbReference>
<keyword evidence="6" id="KW-0067">ATP-binding</keyword>
<dbReference type="Gene3D" id="1.10.8.430">
    <property type="entry name" value="Helical domain of apoptotic protease-activating factors"/>
    <property type="match status" value="1"/>
</dbReference>
<feature type="domain" description="Disease resistance N-terminal" evidence="8">
    <location>
        <begin position="10"/>
        <end position="83"/>
    </location>
</feature>
<keyword evidence="5" id="KW-0611">Plant defense</keyword>
<dbReference type="PANTHER" id="PTHR36766:SF40">
    <property type="entry name" value="DISEASE RESISTANCE PROTEIN RGA3"/>
    <property type="match status" value="1"/>
</dbReference>
<dbReference type="Gene3D" id="3.40.50.300">
    <property type="entry name" value="P-loop containing nucleotide triphosphate hydrolases"/>
    <property type="match status" value="1"/>
</dbReference>
<dbReference type="Pfam" id="PF23559">
    <property type="entry name" value="WHD_DRP"/>
    <property type="match status" value="1"/>
</dbReference>